<evidence type="ECO:0000313" key="4">
    <source>
        <dbReference type="EMBL" id="KAK4446981.1"/>
    </source>
</evidence>
<evidence type="ECO:0008006" key="6">
    <source>
        <dbReference type="Google" id="ProtNLM"/>
    </source>
</evidence>
<keyword evidence="2" id="KW-0863">Zinc-finger</keyword>
<evidence type="ECO:0000256" key="1">
    <source>
        <dbReference type="ARBA" id="ARBA00022723"/>
    </source>
</evidence>
<dbReference type="GO" id="GO:0008270">
    <property type="term" value="F:zinc ion binding"/>
    <property type="evidence" value="ECO:0007669"/>
    <property type="project" value="UniProtKB-KW"/>
</dbReference>
<dbReference type="AlphaFoldDB" id="A0AAV9GER2"/>
<keyword evidence="1" id="KW-0479">Metal-binding</keyword>
<organism evidence="4 5">
    <name type="scientific">Podospora aff. communis PSN243</name>
    <dbReference type="NCBI Taxonomy" id="3040156"/>
    <lineage>
        <taxon>Eukaryota</taxon>
        <taxon>Fungi</taxon>
        <taxon>Dikarya</taxon>
        <taxon>Ascomycota</taxon>
        <taxon>Pezizomycotina</taxon>
        <taxon>Sordariomycetes</taxon>
        <taxon>Sordariomycetidae</taxon>
        <taxon>Sordariales</taxon>
        <taxon>Podosporaceae</taxon>
        <taxon>Podospora</taxon>
    </lineage>
</organism>
<keyword evidence="5" id="KW-1185">Reference proteome</keyword>
<evidence type="ECO:0000256" key="2">
    <source>
        <dbReference type="ARBA" id="ARBA00022771"/>
    </source>
</evidence>
<sequence length="281" mass="30640">MANMKPIDDLTYWPSVRERILHPTPEMATTTPRVMCNVCHTTELDILGIPSSAPRLGSNSSSEFKSAPGRLLPCSHMICDFCYQTICSAMASDGTARGCPISDCKFKLKYDDCTCTIRAPRIPSYRYSPPRVSKILIDASIRALPITHTPSIGLSLELGFKLCSASRASLKTLILNKVEPGDETLQSAFPAGVDILSEVRAALDEYFAPMDRWIGWGCRNARSCCAADSGPGMISFDFHTPSMTKTLFVIQGCGNTSLKNQLTLFLDVPGPSSKFSPAENQ</sequence>
<name>A0AAV9GER2_9PEZI</name>
<evidence type="ECO:0000256" key="3">
    <source>
        <dbReference type="ARBA" id="ARBA00022833"/>
    </source>
</evidence>
<keyword evidence="3" id="KW-0862">Zinc</keyword>
<proteinExistence type="predicted"/>
<dbReference type="PROSITE" id="PS00518">
    <property type="entry name" value="ZF_RING_1"/>
    <property type="match status" value="1"/>
</dbReference>
<gene>
    <name evidence="4" type="ORF">QBC34DRAFT_496555</name>
</gene>
<reference evidence="4" key="2">
    <citation type="submission" date="2023-05" db="EMBL/GenBank/DDBJ databases">
        <authorList>
            <consortium name="Lawrence Berkeley National Laboratory"/>
            <person name="Steindorff A."/>
            <person name="Hensen N."/>
            <person name="Bonometti L."/>
            <person name="Westerberg I."/>
            <person name="Brannstrom I.O."/>
            <person name="Guillou S."/>
            <person name="Cros-Aarteil S."/>
            <person name="Calhoun S."/>
            <person name="Haridas S."/>
            <person name="Kuo A."/>
            <person name="Mondo S."/>
            <person name="Pangilinan J."/>
            <person name="Riley R."/>
            <person name="Labutti K."/>
            <person name="Andreopoulos B."/>
            <person name="Lipzen A."/>
            <person name="Chen C."/>
            <person name="Yanf M."/>
            <person name="Daum C."/>
            <person name="Ng V."/>
            <person name="Clum A."/>
            <person name="Ohm R."/>
            <person name="Martin F."/>
            <person name="Silar P."/>
            <person name="Natvig D."/>
            <person name="Lalanne C."/>
            <person name="Gautier V."/>
            <person name="Ament-Velasquez S.L."/>
            <person name="Kruys A."/>
            <person name="Hutchinson M.I."/>
            <person name="Powell A.J."/>
            <person name="Barry K."/>
            <person name="Miller A.N."/>
            <person name="Grigoriev I.V."/>
            <person name="Debuchy R."/>
            <person name="Gladieux P."/>
            <person name="Thoren M.H."/>
            <person name="Johannesson H."/>
        </authorList>
    </citation>
    <scope>NUCLEOTIDE SEQUENCE</scope>
    <source>
        <strain evidence="4">PSN243</strain>
    </source>
</reference>
<accession>A0AAV9GER2</accession>
<dbReference type="InterPro" id="IPR017907">
    <property type="entry name" value="Znf_RING_CS"/>
</dbReference>
<protein>
    <recommendedName>
        <fullName evidence="6">RING-type domain-containing protein</fullName>
    </recommendedName>
</protein>
<dbReference type="Proteomes" id="UP001321760">
    <property type="component" value="Unassembled WGS sequence"/>
</dbReference>
<reference evidence="4" key="1">
    <citation type="journal article" date="2023" name="Mol. Phylogenet. Evol.">
        <title>Genome-scale phylogeny and comparative genomics of the fungal order Sordariales.</title>
        <authorList>
            <person name="Hensen N."/>
            <person name="Bonometti L."/>
            <person name="Westerberg I."/>
            <person name="Brannstrom I.O."/>
            <person name="Guillou S."/>
            <person name="Cros-Aarteil S."/>
            <person name="Calhoun S."/>
            <person name="Haridas S."/>
            <person name="Kuo A."/>
            <person name="Mondo S."/>
            <person name="Pangilinan J."/>
            <person name="Riley R."/>
            <person name="LaButti K."/>
            <person name="Andreopoulos B."/>
            <person name="Lipzen A."/>
            <person name="Chen C."/>
            <person name="Yan M."/>
            <person name="Daum C."/>
            <person name="Ng V."/>
            <person name="Clum A."/>
            <person name="Steindorff A."/>
            <person name="Ohm R.A."/>
            <person name="Martin F."/>
            <person name="Silar P."/>
            <person name="Natvig D.O."/>
            <person name="Lalanne C."/>
            <person name="Gautier V."/>
            <person name="Ament-Velasquez S.L."/>
            <person name="Kruys A."/>
            <person name="Hutchinson M.I."/>
            <person name="Powell A.J."/>
            <person name="Barry K."/>
            <person name="Miller A.N."/>
            <person name="Grigoriev I.V."/>
            <person name="Debuchy R."/>
            <person name="Gladieux P."/>
            <person name="Hiltunen Thoren M."/>
            <person name="Johannesson H."/>
        </authorList>
    </citation>
    <scope>NUCLEOTIDE SEQUENCE</scope>
    <source>
        <strain evidence="4">PSN243</strain>
    </source>
</reference>
<comment type="caution">
    <text evidence="4">The sequence shown here is derived from an EMBL/GenBank/DDBJ whole genome shotgun (WGS) entry which is preliminary data.</text>
</comment>
<evidence type="ECO:0000313" key="5">
    <source>
        <dbReference type="Proteomes" id="UP001321760"/>
    </source>
</evidence>
<dbReference type="EMBL" id="MU865953">
    <property type="protein sequence ID" value="KAK4446981.1"/>
    <property type="molecule type" value="Genomic_DNA"/>
</dbReference>